<dbReference type="AlphaFoldDB" id="A0A0B6RRY4"/>
<name>A0A0B6RRY4_BURPL</name>
<reference evidence="3" key="1">
    <citation type="submission" date="2011-03" db="EMBL/GenBank/DDBJ databases">
        <authorList>
            <person name="Voget S."/>
            <person name="Streit W.R."/>
            <person name="Jaeger K.E."/>
            <person name="Daniel R."/>
        </authorList>
    </citation>
    <scope>NUCLEOTIDE SEQUENCE [LARGE SCALE GENOMIC DNA]</scope>
    <source>
        <strain evidence="3">PG1</strain>
    </source>
</reference>
<evidence type="ECO:0000256" key="1">
    <source>
        <dbReference type="SAM" id="Coils"/>
    </source>
</evidence>
<proteinExistence type="predicted"/>
<dbReference type="InterPro" id="IPR021350">
    <property type="entry name" value="DUF2968"/>
</dbReference>
<dbReference type="HOGENOM" id="CLU_064077_1_0_4"/>
<gene>
    <name evidence="2" type="ORF">BGL_1c16390</name>
</gene>
<organism evidence="2 3">
    <name type="scientific">Burkholderia plantarii</name>
    <dbReference type="NCBI Taxonomy" id="41899"/>
    <lineage>
        <taxon>Bacteria</taxon>
        <taxon>Pseudomonadati</taxon>
        <taxon>Pseudomonadota</taxon>
        <taxon>Betaproteobacteria</taxon>
        <taxon>Burkholderiales</taxon>
        <taxon>Burkholderiaceae</taxon>
        <taxon>Burkholderia</taxon>
    </lineage>
</organism>
<dbReference type="Pfam" id="PF11180">
    <property type="entry name" value="DUF2968"/>
    <property type="match status" value="1"/>
</dbReference>
<evidence type="ECO:0000313" key="3">
    <source>
        <dbReference type="Proteomes" id="UP000031838"/>
    </source>
</evidence>
<evidence type="ECO:0000313" key="2">
    <source>
        <dbReference type="EMBL" id="AJK46153.1"/>
    </source>
</evidence>
<dbReference type="EMBL" id="CP002580">
    <property type="protein sequence ID" value="AJK46153.1"/>
    <property type="molecule type" value="Genomic_DNA"/>
</dbReference>
<keyword evidence="3" id="KW-1185">Reference proteome</keyword>
<keyword evidence="1" id="KW-0175">Coiled coil</keyword>
<sequence length="257" mass="27486">MAGLRSEIQLNLCRNLYMSHKRVLGRTFVAGLMMAGGLQVALAQGLAGSDDAAVPVAASGGVVNAAPAATGALPPTTPAAQVPAGGATAQSTIDELQQLIQSHSLTEMRTAYNGSYGASLLFSIQNATYYVALFQQKAFWRVVKTTNEARAEAVFHDFSKQAESLAASELQATRLEAQKAQTDKQIAVVQERANRLQADLQVAREQQAAVNNRQKATRTEAAALQAQRDALQAQLRQLQMQVRSLQRQADAGLPGDR</sequence>
<protein>
    <recommendedName>
        <fullName evidence="4">DUF2968 domain-containing protein</fullName>
    </recommendedName>
</protein>
<dbReference type="Proteomes" id="UP000031838">
    <property type="component" value="Chromosome 1"/>
</dbReference>
<reference evidence="2 3" key="2">
    <citation type="journal article" date="2016" name="Appl. Microbiol. Biotechnol.">
        <title>Mutations improving production and secretion of extracellular lipase by Burkholderia glumae PG1.</title>
        <authorList>
            <person name="Knapp A."/>
            <person name="Voget S."/>
            <person name="Gao R."/>
            <person name="Zaburannyi N."/>
            <person name="Krysciak D."/>
            <person name="Breuer M."/>
            <person name="Hauer B."/>
            <person name="Streit W.R."/>
            <person name="Muller R."/>
            <person name="Daniel R."/>
            <person name="Jaeger K.E."/>
        </authorList>
    </citation>
    <scope>NUCLEOTIDE SEQUENCE [LARGE SCALE GENOMIC DNA]</scope>
    <source>
        <strain evidence="2 3">PG1</strain>
    </source>
</reference>
<dbReference type="KEGG" id="bgp:BGL_1c16390"/>
<feature type="coiled-coil region" evidence="1">
    <location>
        <begin position="165"/>
        <end position="248"/>
    </location>
</feature>
<accession>A0A0B6RRY4</accession>
<evidence type="ECO:0008006" key="4">
    <source>
        <dbReference type="Google" id="ProtNLM"/>
    </source>
</evidence>